<dbReference type="PANTHER" id="PTHR48047">
    <property type="entry name" value="GLYCOSYLTRANSFERASE"/>
    <property type="match status" value="1"/>
</dbReference>
<accession>A0A385L2Z5</accession>
<name>A0A385L2Z5_FAGTA</name>
<dbReference type="EMBL" id="MG267393">
    <property type="protein sequence ID" value="AYA22044.1"/>
    <property type="molecule type" value="mRNA"/>
</dbReference>
<dbReference type="GO" id="GO:0035251">
    <property type="term" value="F:UDP-glucosyltransferase activity"/>
    <property type="evidence" value="ECO:0007669"/>
    <property type="project" value="TreeGrafter"/>
</dbReference>
<dbReference type="FunFam" id="3.40.50.2000:FF:000064">
    <property type="entry name" value="Glycosyltransferase"/>
    <property type="match status" value="1"/>
</dbReference>
<evidence type="ECO:0000256" key="1">
    <source>
        <dbReference type="ARBA" id="ARBA00009995"/>
    </source>
</evidence>
<protein>
    <submittedName>
        <fullName evidence="3">UFGT41</fullName>
    </submittedName>
</protein>
<comment type="similarity">
    <text evidence="1">Belongs to the UDP-glycosyltransferase family.</text>
</comment>
<evidence type="ECO:0000256" key="2">
    <source>
        <dbReference type="ARBA" id="ARBA00022679"/>
    </source>
</evidence>
<dbReference type="SUPFAM" id="SSF53756">
    <property type="entry name" value="UDP-Glycosyltransferase/glycogen phosphorylase"/>
    <property type="match status" value="1"/>
</dbReference>
<organism evidence="3">
    <name type="scientific">Fagopyrum tataricum</name>
    <name type="common">Tartarian buckwheat</name>
    <name type="synonym">Polygonum tataricum</name>
    <dbReference type="NCBI Taxonomy" id="62330"/>
    <lineage>
        <taxon>Eukaryota</taxon>
        <taxon>Viridiplantae</taxon>
        <taxon>Streptophyta</taxon>
        <taxon>Embryophyta</taxon>
        <taxon>Tracheophyta</taxon>
        <taxon>Spermatophyta</taxon>
        <taxon>Magnoliopsida</taxon>
        <taxon>eudicotyledons</taxon>
        <taxon>Gunneridae</taxon>
        <taxon>Pentapetalae</taxon>
        <taxon>Caryophyllales</taxon>
        <taxon>Polygonaceae</taxon>
        <taxon>Polygonoideae</taxon>
        <taxon>Fagopyreae</taxon>
        <taxon>Fagopyrum</taxon>
    </lineage>
</organism>
<reference evidence="3" key="1">
    <citation type="submission" date="2017-10" db="EMBL/GenBank/DDBJ databases">
        <authorList>
            <person name="Banno H."/>
            <person name="Chua N.-H."/>
        </authorList>
    </citation>
    <scope>NUCLEOTIDE SEQUENCE</scope>
</reference>
<dbReference type="InterPro" id="IPR002213">
    <property type="entry name" value="UDP_glucos_trans"/>
</dbReference>
<dbReference type="AlphaFoldDB" id="A0A385L2Z5"/>
<proteinExistence type="evidence at transcript level"/>
<dbReference type="Pfam" id="PF00201">
    <property type="entry name" value="UDPGT"/>
    <property type="match status" value="1"/>
</dbReference>
<evidence type="ECO:0000313" key="3">
    <source>
        <dbReference type="EMBL" id="AYA22044.1"/>
    </source>
</evidence>
<dbReference type="CDD" id="cd03784">
    <property type="entry name" value="GT1_Gtf-like"/>
    <property type="match status" value="1"/>
</dbReference>
<dbReference type="Gene3D" id="3.40.50.2000">
    <property type="entry name" value="Glycogen Phosphorylase B"/>
    <property type="match status" value="2"/>
</dbReference>
<keyword evidence="2" id="KW-0808">Transferase</keyword>
<dbReference type="SMR" id="A0A385L2Z5"/>
<dbReference type="PANTHER" id="PTHR48047:SF8">
    <property type="entry name" value="FLAVONOL 3-O-GLUCOSYLTRANSFERASE UGT89B1"/>
    <property type="match status" value="1"/>
</dbReference>
<sequence length="505" mass="55382">MTSSTGGAHILVIPYPAQGHMLPLLDLTHHLLSRSSREGAAQTFTILVTTNNLPILQPLLSYHSPSAISTLVLPFPPNPSLPSGAENTQNLPPYSSISIMSSLGDLRRPILRWFSSHPSPPSSIISDMFLGWTHRLASQLSIKRFVFSPSGSFAISVFGSLWRHLPPLTRTEDGEIDINAVVPLPDVPGEPRLLWYQLSMLYRTYASGDPNAEFLRSNALDNSLSWGLVVNSFTHLEQPYLCHLKSYLGHDRIWAVGPLLPDNPDVRGGSGPIEDQVLTWLDECCSGEDEVVYVCFGSQAVLSNEQMEALALGIEKSGVRFIWKVKEPTQGHVYGERFGKLPEGFEDRVAGRGLIIRGWAPQVRILRHRAVGAFITHCGWNSVLEGLSAGTLMLTWPLGADQFCNSILLVDQLKVGVSVCQDTKSLPDPDQLARVISGSINGAYKEERLKALELKKMAAEAISEGGTSLTALDSLVQHLSMLPKPNADELQRCLQLEEEEVAAVM</sequence>